<evidence type="ECO:0000313" key="2">
    <source>
        <dbReference type="Proteomes" id="UP001221898"/>
    </source>
</evidence>
<proteinExistence type="predicted"/>
<organism evidence="1 2">
    <name type="scientific">Aldrovandia affinis</name>
    <dbReference type="NCBI Taxonomy" id="143900"/>
    <lineage>
        <taxon>Eukaryota</taxon>
        <taxon>Metazoa</taxon>
        <taxon>Chordata</taxon>
        <taxon>Craniata</taxon>
        <taxon>Vertebrata</taxon>
        <taxon>Euteleostomi</taxon>
        <taxon>Actinopterygii</taxon>
        <taxon>Neopterygii</taxon>
        <taxon>Teleostei</taxon>
        <taxon>Notacanthiformes</taxon>
        <taxon>Halosauridae</taxon>
        <taxon>Aldrovandia</taxon>
    </lineage>
</organism>
<sequence length="143" mass="15310">MTNQSAITTATPDLALDTFLHGLQPTTLHCLMQLTNSKNIGSALQCAKEIQVILKDSFESALGPGESGKSGGAGGCCHSSFSLLPTPTTMEMCQAWTHSQALLPGYPQRTRWARQQSSRSQDGTAILEGVSAEMEAALEELWQ</sequence>
<reference evidence="1" key="1">
    <citation type="journal article" date="2023" name="Science">
        <title>Genome structures resolve the early diversification of teleost fishes.</title>
        <authorList>
            <person name="Parey E."/>
            <person name="Louis A."/>
            <person name="Montfort J."/>
            <person name="Bouchez O."/>
            <person name="Roques C."/>
            <person name="Iampietro C."/>
            <person name="Lluch J."/>
            <person name="Castinel A."/>
            <person name="Donnadieu C."/>
            <person name="Desvignes T."/>
            <person name="Floi Bucao C."/>
            <person name="Jouanno E."/>
            <person name="Wen M."/>
            <person name="Mejri S."/>
            <person name="Dirks R."/>
            <person name="Jansen H."/>
            <person name="Henkel C."/>
            <person name="Chen W.J."/>
            <person name="Zahm M."/>
            <person name="Cabau C."/>
            <person name="Klopp C."/>
            <person name="Thompson A.W."/>
            <person name="Robinson-Rechavi M."/>
            <person name="Braasch I."/>
            <person name="Lecointre G."/>
            <person name="Bobe J."/>
            <person name="Postlethwait J.H."/>
            <person name="Berthelot C."/>
            <person name="Roest Crollius H."/>
            <person name="Guiguen Y."/>
        </authorList>
    </citation>
    <scope>NUCLEOTIDE SEQUENCE</scope>
    <source>
        <strain evidence="1">NC1722</strain>
    </source>
</reference>
<protein>
    <submittedName>
        <fullName evidence="1">Uncharacterized protein</fullName>
    </submittedName>
</protein>
<keyword evidence="2" id="KW-1185">Reference proteome</keyword>
<dbReference type="EMBL" id="JAINUG010000012">
    <property type="protein sequence ID" value="KAJ8414517.1"/>
    <property type="molecule type" value="Genomic_DNA"/>
</dbReference>
<accession>A0AAD7T652</accession>
<gene>
    <name evidence="1" type="ORF">AAFF_G00037190</name>
</gene>
<evidence type="ECO:0000313" key="1">
    <source>
        <dbReference type="EMBL" id="KAJ8414517.1"/>
    </source>
</evidence>
<name>A0AAD7T652_9TELE</name>
<dbReference type="Proteomes" id="UP001221898">
    <property type="component" value="Unassembled WGS sequence"/>
</dbReference>
<dbReference type="AlphaFoldDB" id="A0AAD7T652"/>
<comment type="caution">
    <text evidence="1">The sequence shown here is derived from an EMBL/GenBank/DDBJ whole genome shotgun (WGS) entry which is preliminary data.</text>
</comment>